<keyword evidence="5 7" id="KW-0129">CBS domain</keyword>
<accession>A0A4R1G9U1</accession>
<evidence type="ECO:0000256" key="8">
    <source>
        <dbReference type="PROSITE-ProRule" id="PRU01193"/>
    </source>
</evidence>
<evidence type="ECO:0000313" key="12">
    <source>
        <dbReference type="EMBL" id="TCK03423.1"/>
    </source>
</evidence>
<feature type="transmembrane region" description="Helical" evidence="9">
    <location>
        <begin position="136"/>
        <end position="157"/>
    </location>
</feature>
<comment type="caution">
    <text evidence="12">The sequence shown here is derived from an EMBL/GenBank/DDBJ whole genome shotgun (WGS) entry which is preliminary data.</text>
</comment>
<feature type="domain" description="CNNM transmembrane" evidence="11">
    <location>
        <begin position="1"/>
        <end position="192"/>
    </location>
</feature>
<dbReference type="SMART" id="SM01091">
    <property type="entry name" value="CorC_HlyC"/>
    <property type="match status" value="1"/>
</dbReference>
<dbReference type="SUPFAM" id="SSF56176">
    <property type="entry name" value="FAD-binding/transporter-associated domain-like"/>
    <property type="match status" value="1"/>
</dbReference>
<dbReference type="PANTHER" id="PTHR22777:SF17">
    <property type="entry name" value="UPF0053 PROTEIN SLL0260"/>
    <property type="match status" value="1"/>
</dbReference>
<feature type="transmembrane region" description="Helical" evidence="9">
    <location>
        <begin position="6"/>
        <end position="29"/>
    </location>
</feature>
<dbReference type="Pfam" id="PF03471">
    <property type="entry name" value="CorC_HlyC"/>
    <property type="match status" value="1"/>
</dbReference>
<dbReference type="OrthoDB" id="9798188at2"/>
<dbReference type="InterPro" id="IPR044751">
    <property type="entry name" value="Ion_transp-like_CBS"/>
</dbReference>
<dbReference type="FunFam" id="3.10.580.10:FF:000002">
    <property type="entry name" value="Magnesium/cobalt efflux protein CorC"/>
    <property type="match status" value="1"/>
</dbReference>
<keyword evidence="2 8" id="KW-0812">Transmembrane</keyword>
<dbReference type="Pfam" id="PF00571">
    <property type="entry name" value="CBS"/>
    <property type="match status" value="2"/>
</dbReference>
<evidence type="ECO:0000256" key="2">
    <source>
        <dbReference type="ARBA" id="ARBA00022692"/>
    </source>
</evidence>
<dbReference type="AlphaFoldDB" id="A0A4R1G9U1"/>
<comment type="subcellular location">
    <subcellularLocation>
        <location evidence="1">Membrane</location>
        <topology evidence="1">Multi-pass membrane protein</topology>
    </subcellularLocation>
</comment>
<keyword evidence="4 8" id="KW-1133">Transmembrane helix</keyword>
<reference evidence="12 13" key="1">
    <citation type="submission" date="2019-03" db="EMBL/GenBank/DDBJ databases">
        <title>Genomic Encyclopedia of Archaeal and Bacterial Type Strains, Phase II (KMG-II): from individual species to whole genera.</title>
        <authorList>
            <person name="Goeker M."/>
        </authorList>
    </citation>
    <scope>NUCLEOTIDE SEQUENCE [LARGE SCALE GENOMIC DNA]</scope>
    <source>
        <strain evidence="12 13">DSM 24425</strain>
    </source>
</reference>
<keyword evidence="6 8" id="KW-0472">Membrane</keyword>
<sequence>MELLPFILIIVCVLFEGFFSGSEIAIVSLPRVELQKKLQKREKGALLLDRLLKEPEKLLTTTLIGTNLSTVTGSAIFTTAILDTITATFPSLKSYPEVVTVLCFTPITLTFGELIPKSLFQKYSHRIAFKIVYPIYFFYILFKPVSIFVMGFARFLAKRVGAESRESPFVTKEELKLLVESASRLKVERTERNILRNILRLREKTVGDIYVPLLNVVAVEEGAPIEEVLRLSEQSGFSKFPVYRNRFDNIVGYISISDLLNVKDGKVRVKSLMKPILIFPEYMSIFEALKEFRKTKEQMAIVVDEYGSTLGIVTPEDILEEIVGKIEDEFDKPGVKVTKKEGEIIADGTAEIDEINRFLKKPLPTAPDYATVAGLILSKLGRFPQKGEKVRLNTAELTVLEVDPKKIKKVRIREL</sequence>
<organism evidence="12 13">
    <name type="scientific">Phorcysia thermohydrogeniphila</name>
    <dbReference type="NCBI Taxonomy" id="936138"/>
    <lineage>
        <taxon>Bacteria</taxon>
        <taxon>Pseudomonadati</taxon>
        <taxon>Aquificota</taxon>
        <taxon>Aquificia</taxon>
        <taxon>Desulfurobacteriales</taxon>
        <taxon>Desulfurobacteriaceae</taxon>
        <taxon>Phorcysia</taxon>
    </lineage>
</organism>
<dbReference type="InterPro" id="IPR000644">
    <property type="entry name" value="CBS_dom"/>
</dbReference>
<dbReference type="InterPro" id="IPR005170">
    <property type="entry name" value="Transptr-assoc_dom"/>
</dbReference>
<evidence type="ECO:0000256" key="7">
    <source>
        <dbReference type="PROSITE-ProRule" id="PRU00703"/>
    </source>
</evidence>
<dbReference type="Proteomes" id="UP000295777">
    <property type="component" value="Unassembled WGS sequence"/>
</dbReference>
<dbReference type="CDD" id="cd04590">
    <property type="entry name" value="CBS_pair_CorC_HlyC_assoc"/>
    <property type="match status" value="1"/>
</dbReference>
<evidence type="ECO:0000256" key="3">
    <source>
        <dbReference type="ARBA" id="ARBA00022737"/>
    </source>
</evidence>
<dbReference type="InterPro" id="IPR046342">
    <property type="entry name" value="CBS_dom_sf"/>
</dbReference>
<evidence type="ECO:0000259" key="10">
    <source>
        <dbReference type="PROSITE" id="PS51371"/>
    </source>
</evidence>
<dbReference type="PROSITE" id="PS51846">
    <property type="entry name" value="CNNM"/>
    <property type="match status" value="1"/>
</dbReference>
<dbReference type="EMBL" id="SMFV01000005">
    <property type="protein sequence ID" value="TCK03423.1"/>
    <property type="molecule type" value="Genomic_DNA"/>
</dbReference>
<evidence type="ECO:0000256" key="5">
    <source>
        <dbReference type="ARBA" id="ARBA00023122"/>
    </source>
</evidence>
<keyword evidence="3" id="KW-0677">Repeat</keyword>
<dbReference type="Gene3D" id="3.30.465.10">
    <property type="match status" value="1"/>
</dbReference>
<dbReference type="Gene3D" id="3.10.580.10">
    <property type="entry name" value="CBS-domain"/>
    <property type="match status" value="1"/>
</dbReference>
<dbReference type="PANTHER" id="PTHR22777">
    <property type="entry name" value="HEMOLYSIN-RELATED"/>
    <property type="match status" value="1"/>
</dbReference>
<evidence type="ECO:0000256" key="9">
    <source>
        <dbReference type="SAM" id="Phobius"/>
    </source>
</evidence>
<keyword evidence="13" id="KW-1185">Reference proteome</keyword>
<dbReference type="InterPro" id="IPR036318">
    <property type="entry name" value="FAD-bd_PCMH-like_sf"/>
</dbReference>
<evidence type="ECO:0000256" key="1">
    <source>
        <dbReference type="ARBA" id="ARBA00004141"/>
    </source>
</evidence>
<dbReference type="RefSeq" id="WP_132527378.1">
    <property type="nucleotide sequence ID" value="NZ_SMFV01000005.1"/>
</dbReference>
<evidence type="ECO:0000256" key="6">
    <source>
        <dbReference type="ARBA" id="ARBA00023136"/>
    </source>
</evidence>
<gene>
    <name evidence="12" type="ORF">CLV27_1501</name>
</gene>
<evidence type="ECO:0000259" key="11">
    <source>
        <dbReference type="PROSITE" id="PS51846"/>
    </source>
</evidence>
<feature type="domain" description="CBS" evidence="10">
    <location>
        <begin position="210"/>
        <end position="271"/>
    </location>
</feature>
<dbReference type="InterPro" id="IPR002550">
    <property type="entry name" value="CNNM"/>
</dbReference>
<dbReference type="InterPro" id="IPR016169">
    <property type="entry name" value="FAD-bd_PCMH_sub2"/>
</dbReference>
<dbReference type="PROSITE" id="PS51371">
    <property type="entry name" value="CBS"/>
    <property type="match status" value="2"/>
</dbReference>
<dbReference type="SMART" id="SM00116">
    <property type="entry name" value="CBS"/>
    <property type="match status" value="2"/>
</dbReference>
<feature type="domain" description="CBS" evidence="10">
    <location>
        <begin position="272"/>
        <end position="329"/>
    </location>
</feature>
<evidence type="ECO:0000313" key="13">
    <source>
        <dbReference type="Proteomes" id="UP000295777"/>
    </source>
</evidence>
<dbReference type="GO" id="GO:0050660">
    <property type="term" value="F:flavin adenine dinucleotide binding"/>
    <property type="evidence" value="ECO:0007669"/>
    <property type="project" value="InterPro"/>
</dbReference>
<evidence type="ECO:0000256" key="4">
    <source>
        <dbReference type="ARBA" id="ARBA00022989"/>
    </source>
</evidence>
<name>A0A4R1G9U1_9BACT</name>
<protein>
    <submittedName>
        <fullName evidence="12">CBS domain containing-hemolysin-like protein</fullName>
    </submittedName>
</protein>
<dbReference type="SUPFAM" id="SSF54631">
    <property type="entry name" value="CBS-domain pair"/>
    <property type="match status" value="1"/>
</dbReference>
<proteinExistence type="predicted"/>
<dbReference type="GO" id="GO:0005886">
    <property type="term" value="C:plasma membrane"/>
    <property type="evidence" value="ECO:0007669"/>
    <property type="project" value="TreeGrafter"/>
</dbReference>
<dbReference type="Pfam" id="PF01595">
    <property type="entry name" value="CNNM"/>
    <property type="match status" value="1"/>
</dbReference>